<dbReference type="Pfam" id="PF25023">
    <property type="entry name" value="TEN_YD-shell"/>
    <property type="match status" value="1"/>
</dbReference>
<dbReference type="RefSeq" id="WP_169503655.1">
    <property type="nucleotide sequence ID" value="NZ_JABBPN010000002.1"/>
</dbReference>
<evidence type="ECO:0000256" key="1">
    <source>
        <dbReference type="ARBA" id="ARBA00022737"/>
    </source>
</evidence>
<dbReference type="EMBL" id="JABBPN010000002">
    <property type="protein sequence ID" value="NMO94915.1"/>
    <property type="molecule type" value="Genomic_DNA"/>
</dbReference>
<dbReference type="AlphaFoldDB" id="A0A848M2E3"/>
<gene>
    <name evidence="3" type="ORF">HII30_03810</name>
</gene>
<organism evidence="3 4">
    <name type="scientific">Paenibacillus lemnae</name>
    <dbReference type="NCBI Taxonomy" id="1330551"/>
    <lineage>
        <taxon>Bacteria</taxon>
        <taxon>Bacillati</taxon>
        <taxon>Bacillota</taxon>
        <taxon>Bacilli</taxon>
        <taxon>Bacillales</taxon>
        <taxon>Paenibacillaceae</taxon>
        <taxon>Paenibacillus</taxon>
    </lineage>
</organism>
<protein>
    <recommendedName>
        <fullName evidence="2">Teneurin-like YD-shell domain-containing protein</fullName>
    </recommendedName>
</protein>
<reference evidence="3 4" key="1">
    <citation type="submission" date="2020-04" db="EMBL/GenBank/DDBJ databases">
        <title>Paenibacillus algicola sp. nov., a novel marine bacterium producing alginate lyase.</title>
        <authorList>
            <person name="Huang H."/>
        </authorList>
    </citation>
    <scope>NUCLEOTIDE SEQUENCE [LARGE SCALE GENOMIC DNA]</scope>
    <source>
        <strain evidence="3 4">L7-75</strain>
    </source>
</reference>
<feature type="domain" description="Teneurin-like YD-shell" evidence="2">
    <location>
        <begin position="8"/>
        <end position="170"/>
    </location>
</feature>
<sequence length="181" mass="20197">MVLRAAFAETYEYGHDHNGDIVYRTEGIRSGQFSYDAKGNRLTLQPSIQSPHTDNVEYTYDDAEQLSTVQRGGAEVTYRYNGDGLMTERTETVSGVATTTRYYYDGMNIIAEGTVSGGAVTFKVRYVRGEQLLYREDATGSKAYYLHNGHGDVTGLYAADGMQLNQYTYDIWGSPLTPEDC</sequence>
<proteinExistence type="predicted"/>
<accession>A0A848M2E3</accession>
<dbReference type="InterPro" id="IPR056823">
    <property type="entry name" value="TEN-like_YD-shell"/>
</dbReference>
<evidence type="ECO:0000313" key="3">
    <source>
        <dbReference type="EMBL" id="NMO94915.1"/>
    </source>
</evidence>
<name>A0A848M2E3_PAELE</name>
<dbReference type="Gene3D" id="2.180.10.10">
    <property type="entry name" value="RHS repeat-associated core"/>
    <property type="match status" value="1"/>
</dbReference>
<evidence type="ECO:0000259" key="2">
    <source>
        <dbReference type="Pfam" id="PF25023"/>
    </source>
</evidence>
<keyword evidence="1" id="KW-0677">Repeat</keyword>
<keyword evidence="4" id="KW-1185">Reference proteome</keyword>
<dbReference type="Proteomes" id="UP000565468">
    <property type="component" value="Unassembled WGS sequence"/>
</dbReference>
<evidence type="ECO:0000313" key="4">
    <source>
        <dbReference type="Proteomes" id="UP000565468"/>
    </source>
</evidence>
<comment type="caution">
    <text evidence="3">The sequence shown here is derived from an EMBL/GenBank/DDBJ whole genome shotgun (WGS) entry which is preliminary data.</text>
</comment>